<dbReference type="InterPro" id="IPR000277">
    <property type="entry name" value="Cys/Met-Metab_PyrdxlP-dep_enz"/>
</dbReference>
<dbReference type="GO" id="GO:0005737">
    <property type="term" value="C:cytoplasm"/>
    <property type="evidence" value="ECO:0007669"/>
    <property type="project" value="TreeGrafter"/>
</dbReference>
<dbReference type="EMBL" id="JEMU01000019">
    <property type="protein sequence ID" value="KAJ01815.1"/>
    <property type="molecule type" value="Genomic_DNA"/>
</dbReference>
<keyword evidence="6" id="KW-0456">Lyase</keyword>
<dbReference type="PIRSF" id="PIRSF001434">
    <property type="entry name" value="CGS"/>
    <property type="match status" value="1"/>
</dbReference>
<dbReference type="GO" id="GO:0030170">
    <property type="term" value="F:pyridoxal phosphate binding"/>
    <property type="evidence" value="ECO:0007669"/>
    <property type="project" value="InterPro"/>
</dbReference>
<dbReference type="FunFam" id="3.40.640.10:FF:000046">
    <property type="entry name" value="Cystathionine gamma-lyase"/>
    <property type="match status" value="1"/>
</dbReference>
<dbReference type="eggNOG" id="COG0626">
    <property type="taxonomic scope" value="Bacteria"/>
</dbReference>
<dbReference type="Gene3D" id="3.40.640.10">
    <property type="entry name" value="Type I PLP-dependent aspartate aminotransferase-like (Major domain)"/>
    <property type="match status" value="1"/>
</dbReference>
<dbReference type="PANTHER" id="PTHR11808">
    <property type="entry name" value="TRANS-SULFURATION ENZYME FAMILY MEMBER"/>
    <property type="match status" value="1"/>
</dbReference>
<name>A0A061SRE0_9RHOB</name>
<dbReference type="InterPro" id="IPR015422">
    <property type="entry name" value="PyrdxlP-dep_Trfase_small"/>
</dbReference>
<evidence type="ECO:0000256" key="4">
    <source>
        <dbReference type="RuleBase" id="RU362118"/>
    </source>
</evidence>
<sequence>MTNPKILGDDASLPPASTKGGWLNDLNRARAAGPFLAAHPAPGTGPSTTAVHAGTHDDPRTGAVGTPIYQASTFVLNEGQYRSVEDGFARDRFIYSRYGNPSQWAVQEKLAALEGAESAIVFSSGMAAITSTVLALMDKGAHVVASSDLYGGTFNLFNQEFPTLGMSCTMVDPYDFDAIEAAIQPNTQMLYFEAITNPLLKVIDIPRLAEIAKRRNVRLVVDATFAPPVAMRTLDHGVDVVIHSASKYLNGHSDLIAGVAAGPRKLMDMIWPRLLNYGGSLDPHACFLLERGLKTLAVRMRAHEESALALAEFLESHPRVQKVFYPFLPSHPDYDTASRLMKNGTGNVTFFIEGGDQAALRLVDALNIPKQATSLGGVESLISLPFNTSQATFTARQRADVGIDPGCVRLSVGIEDAADLIADFDQALTAIYPAKDTAHA</sequence>
<keyword evidence="2 3" id="KW-0663">Pyridoxal phosphate</keyword>
<evidence type="ECO:0000256" key="2">
    <source>
        <dbReference type="ARBA" id="ARBA00022898"/>
    </source>
</evidence>
<comment type="similarity">
    <text evidence="4">Belongs to the trans-sulfuration enzymes family.</text>
</comment>
<dbReference type="Pfam" id="PF01053">
    <property type="entry name" value="Cys_Met_Meta_PP"/>
    <property type="match status" value="1"/>
</dbReference>
<comment type="cofactor">
    <cofactor evidence="1 4">
        <name>pyridoxal 5'-phosphate</name>
        <dbReference type="ChEBI" id="CHEBI:597326"/>
    </cofactor>
</comment>
<dbReference type="AlphaFoldDB" id="A0A061SRE0"/>
<proteinExistence type="inferred from homology"/>
<keyword evidence="7" id="KW-1185">Reference proteome</keyword>
<organism evidence="6 7">
    <name type="scientific">Sulfitobacter mediterraneus</name>
    <dbReference type="NCBI Taxonomy" id="83219"/>
    <lineage>
        <taxon>Bacteria</taxon>
        <taxon>Pseudomonadati</taxon>
        <taxon>Pseudomonadota</taxon>
        <taxon>Alphaproteobacteria</taxon>
        <taxon>Rhodobacterales</taxon>
        <taxon>Roseobacteraceae</taxon>
        <taxon>Sulfitobacter</taxon>
    </lineage>
</organism>
<evidence type="ECO:0000256" key="5">
    <source>
        <dbReference type="SAM" id="MobiDB-lite"/>
    </source>
</evidence>
<dbReference type="InterPro" id="IPR015421">
    <property type="entry name" value="PyrdxlP-dep_Trfase_major"/>
</dbReference>
<evidence type="ECO:0000313" key="6">
    <source>
        <dbReference type="EMBL" id="KAJ01815.1"/>
    </source>
</evidence>
<dbReference type="CDD" id="cd00614">
    <property type="entry name" value="CGS_like"/>
    <property type="match status" value="1"/>
</dbReference>
<dbReference type="InterPro" id="IPR015424">
    <property type="entry name" value="PyrdxlP-dep_Trfase"/>
</dbReference>
<gene>
    <name evidence="6" type="ORF">PM02_17520</name>
</gene>
<feature type="modified residue" description="N6-(pyridoxal phosphate)lysine" evidence="3">
    <location>
        <position position="247"/>
    </location>
</feature>
<dbReference type="STRING" id="83219.PM02_17520"/>
<protein>
    <submittedName>
        <fullName evidence="6">Cystathionine beta-lyase</fullName>
    </submittedName>
</protein>
<dbReference type="RefSeq" id="WP_037910973.1">
    <property type="nucleotide sequence ID" value="NZ_JEMU01000019.1"/>
</dbReference>
<dbReference type="GO" id="GO:0016846">
    <property type="term" value="F:carbon-sulfur lyase activity"/>
    <property type="evidence" value="ECO:0007669"/>
    <property type="project" value="TreeGrafter"/>
</dbReference>
<dbReference type="Gene3D" id="3.90.1150.10">
    <property type="entry name" value="Aspartate Aminotransferase, domain 1"/>
    <property type="match status" value="1"/>
</dbReference>
<evidence type="ECO:0000256" key="3">
    <source>
        <dbReference type="PIRSR" id="PIRSR001434-2"/>
    </source>
</evidence>
<reference evidence="6 7" key="1">
    <citation type="journal article" date="2014" name="Genome Announc.">
        <title>Draft Genome Sequences of Two Isolates of the Roseobacter Group, Sulfitobacter sp. Strains 3SOLIMAR09 and 1FIGIMAR09, from Harbors of Mallorca Island (Mediterranean Sea).</title>
        <authorList>
            <person name="Mas-Llado M."/>
            <person name="Pina-Villalonga J.M."/>
            <person name="Brunet-Galmes I."/>
            <person name="Nogales B."/>
            <person name="Bosch R."/>
        </authorList>
    </citation>
    <scope>NUCLEOTIDE SEQUENCE [LARGE SCALE GENOMIC DNA]</scope>
    <source>
        <strain evidence="6 7">1FIGIMAR09</strain>
    </source>
</reference>
<evidence type="ECO:0000313" key="7">
    <source>
        <dbReference type="Proteomes" id="UP000027337"/>
    </source>
</evidence>
<evidence type="ECO:0000256" key="1">
    <source>
        <dbReference type="ARBA" id="ARBA00001933"/>
    </source>
</evidence>
<accession>A0A061SRE0</accession>
<dbReference type="GO" id="GO:0019346">
    <property type="term" value="P:transsulfuration"/>
    <property type="evidence" value="ECO:0007669"/>
    <property type="project" value="InterPro"/>
</dbReference>
<feature type="region of interest" description="Disordered" evidence="5">
    <location>
        <begin position="1"/>
        <end position="22"/>
    </location>
</feature>
<comment type="caution">
    <text evidence="6">The sequence shown here is derived from an EMBL/GenBank/DDBJ whole genome shotgun (WGS) entry which is preliminary data.</text>
</comment>
<dbReference type="SUPFAM" id="SSF53383">
    <property type="entry name" value="PLP-dependent transferases"/>
    <property type="match status" value="1"/>
</dbReference>
<dbReference type="Proteomes" id="UP000027337">
    <property type="component" value="Unassembled WGS sequence"/>
</dbReference>